<feature type="compositionally biased region" description="Basic residues" evidence="1">
    <location>
        <begin position="416"/>
        <end position="426"/>
    </location>
</feature>
<evidence type="ECO:0000313" key="3">
    <source>
        <dbReference type="EMBL" id="MEL1244008.1"/>
    </source>
</evidence>
<dbReference type="Proteomes" id="UP001464555">
    <property type="component" value="Unassembled WGS sequence"/>
</dbReference>
<dbReference type="EMBL" id="JBBYHR010000003">
    <property type="protein sequence ID" value="MEL1244008.1"/>
    <property type="molecule type" value="Genomic_DNA"/>
</dbReference>
<comment type="caution">
    <text evidence="3">The sequence shown here is derived from an EMBL/GenBank/DDBJ whole genome shotgun (WGS) entry which is preliminary data.</text>
</comment>
<feature type="region of interest" description="Disordered" evidence="1">
    <location>
        <begin position="406"/>
        <end position="426"/>
    </location>
</feature>
<organism evidence="3 4">
    <name type="scientific">Flavobacterium arundinis</name>
    <dbReference type="NCBI Taxonomy" id="3139143"/>
    <lineage>
        <taxon>Bacteria</taxon>
        <taxon>Pseudomonadati</taxon>
        <taxon>Bacteroidota</taxon>
        <taxon>Flavobacteriia</taxon>
        <taxon>Flavobacteriales</taxon>
        <taxon>Flavobacteriaceae</taxon>
        <taxon>Flavobacterium</taxon>
    </lineage>
</organism>
<dbReference type="RefSeq" id="WP_341696320.1">
    <property type="nucleotide sequence ID" value="NZ_JBBYHR010000003.1"/>
</dbReference>
<protein>
    <submittedName>
        <fullName evidence="3">Conjugal transfer protein MobB</fullName>
    </submittedName>
</protein>
<name>A0ABU9HV23_9FLAO</name>
<evidence type="ECO:0000256" key="1">
    <source>
        <dbReference type="SAM" id="MobiDB-lite"/>
    </source>
</evidence>
<keyword evidence="4" id="KW-1185">Reference proteome</keyword>
<evidence type="ECO:0000259" key="2">
    <source>
        <dbReference type="Pfam" id="PF03432"/>
    </source>
</evidence>
<dbReference type="Pfam" id="PF03432">
    <property type="entry name" value="Relaxase"/>
    <property type="match status" value="1"/>
</dbReference>
<sequence length="426" mass="48066">MVAKIGRGKSLFGALSYNMDKVKNNTATVLAGQKIIESPDGSFTPQQIANSFQVHLAANRKTEKPVVHISLNPDLDDKVSDNDYKRLANDYMEKMGYGQQPFVVFKHNDIERSHIHIVTVCVDEEGRKISDAFEKRRSMAACRELERHYNLQSAVEKKQNQTNPIFKQVNCKTGDTKSQMAAVIRYLPKYYQYTTLGTYNALLSLFNITAEEVKGQYNGTARQGIVYFALNEKGEKTSNPFKASLFGKSAGYEQMQLHFNKSTMQLQNSPNRIKLKTTIEKAILATNNENEFKENLKSLGINTVVRRTADNRIYGITFIDHQSRSVWNGSQLAKDLSAGVFNEWWNNGSKPKIDLQTPISEILATNTNQSITQNKTSENQTNPSLSNAASAMSDIFGGLLPQTAGEDYEEDEFARQMKKRSRGRKR</sequence>
<evidence type="ECO:0000313" key="4">
    <source>
        <dbReference type="Proteomes" id="UP001464555"/>
    </source>
</evidence>
<dbReference type="NCBIfam" id="NF041325">
    <property type="entry name" value="Bacteroid_MobB"/>
    <property type="match status" value="1"/>
</dbReference>
<proteinExistence type="predicted"/>
<gene>
    <name evidence="3" type="primary">mobB</name>
    <name evidence="3" type="ORF">AAEO56_07030</name>
</gene>
<accession>A0ABU9HV23</accession>
<reference evidence="3 4" key="1">
    <citation type="submission" date="2024-04" db="EMBL/GenBank/DDBJ databases">
        <title>Flavobacterium sp. DGU11 16S ribosomal RNA gene Genome sequencing and assembly.</title>
        <authorList>
            <person name="Park S."/>
        </authorList>
    </citation>
    <scope>NUCLEOTIDE SEQUENCE [LARGE SCALE GENOMIC DNA]</scope>
    <source>
        <strain evidence="3 4">DGU11</strain>
    </source>
</reference>
<dbReference type="InterPro" id="IPR005094">
    <property type="entry name" value="Endonuclease_MobA/VirD2"/>
</dbReference>
<feature type="domain" description="MobA/VirD2-like nuclease" evidence="2">
    <location>
        <begin position="17"/>
        <end position="151"/>
    </location>
</feature>